<evidence type="ECO:0000313" key="3">
    <source>
        <dbReference type="EMBL" id="KAF2233353.1"/>
    </source>
</evidence>
<dbReference type="AlphaFoldDB" id="A0A6A6H762"/>
<evidence type="ECO:0000256" key="1">
    <source>
        <dbReference type="SAM" id="MobiDB-lite"/>
    </source>
</evidence>
<organism evidence="3 4">
    <name type="scientific">Viridothelium virens</name>
    <name type="common">Speckled blister lichen</name>
    <name type="synonym">Trypethelium virens</name>
    <dbReference type="NCBI Taxonomy" id="1048519"/>
    <lineage>
        <taxon>Eukaryota</taxon>
        <taxon>Fungi</taxon>
        <taxon>Dikarya</taxon>
        <taxon>Ascomycota</taxon>
        <taxon>Pezizomycotina</taxon>
        <taxon>Dothideomycetes</taxon>
        <taxon>Dothideomycetes incertae sedis</taxon>
        <taxon>Trypetheliales</taxon>
        <taxon>Trypetheliaceae</taxon>
        <taxon>Viridothelium</taxon>
    </lineage>
</organism>
<dbReference type="PANTHER" id="PTHR39218">
    <property type="entry name" value="OXIDOREDUCTASE 14 KDA SUBUNIT, PUTATIVE (AFU_ORTHOLOGUE AFUA_1G12110)-RELATED"/>
    <property type="match status" value="1"/>
</dbReference>
<dbReference type="PANTHER" id="PTHR39218:SF1">
    <property type="entry name" value="OXIDOREDUCTASE 14 KDA SUBUNIT, PUTATIVE (AFU_ORTHOLOGUE AFUA_1G12110)-RELATED"/>
    <property type="match status" value="1"/>
</dbReference>
<dbReference type="OrthoDB" id="2141050at2759"/>
<name>A0A6A6H762_VIRVR</name>
<feature type="region of interest" description="Disordered" evidence="1">
    <location>
        <begin position="71"/>
        <end position="96"/>
    </location>
</feature>
<proteinExistence type="predicted"/>
<evidence type="ECO:0000313" key="4">
    <source>
        <dbReference type="Proteomes" id="UP000800092"/>
    </source>
</evidence>
<dbReference type="Proteomes" id="UP000800092">
    <property type="component" value="Unassembled WGS sequence"/>
</dbReference>
<dbReference type="EMBL" id="ML991807">
    <property type="protein sequence ID" value="KAF2233353.1"/>
    <property type="molecule type" value="Genomic_DNA"/>
</dbReference>
<protein>
    <recommendedName>
        <fullName evidence="5">NADH-ubiquinone oxidoreductase 14 kDa subunit</fullName>
    </recommendedName>
</protein>
<evidence type="ECO:0000256" key="2">
    <source>
        <dbReference type="SAM" id="Phobius"/>
    </source>
</evidence>
<feature type="compositionally biased region" description="Basic and acidic residues" evidence="1">
    <location>
        <begin position="71"/>
        <end position="83"/>
    </location>
</feature>
<feature type="transmembrane region" description="Helical" evidence="2">
    <location>
        <begin position="33"/>
        <end position="50"/>
    </location>
</feature>
<keyword evidence="2" id="KW-0472">Membrane</keyword>
<evidence type="ECO:0008006" key="5">
    <source>
        <dbReference type="Google" id="ProtNLM"/>
    </source>
</evidence>
<reference evidence="3" key="1">
    <citation type="journal article" date="2020" name="Stud. Mycol.">
        <title>101 Dothideomycetes genomes: a test case for predicting lifestyles and emergence of pathogens.</title>
        <authorList>
            <person name="Haridas S."/>
            <person name="Albert R."/>
            <person name="Binder M."/>
            <person name="Bloem J."/>
            <person name="Labutti K."/>
            <person name="Salamov A."/>
            <person name="Andreopoulos B."/>
            <person name="Baker S."/>
            <person name="Barry K."/>
            <person name="Bills G."/>
            <person name="Bluhm B."/>
            <person name="Cannon C."/>
            <person name="Castanera R."/>
            <person name="Culley D."/>
            <person name="Daum C."/>
            <person name="Ezra D."/>
            <person name="Gonzalez J."/>
            <person name="Henrissat B."/>
            <person name="Kuo A."/>
            <person name="Liang C."/>
            <person name="Lipzen A."/>
            <person name="Lutzoni F."/>
            <person name="Magnuson J."/>
            <person name="Mondo S."/>
            <person name="Nolan M."/>
            <person name="Ohm R."/>
            <person name="Pangilinan J."/>
            <person name="Park H.-J."/>
            <person name="Ramirez L."/>
            <person name="Alfaro M."/>
            <person name="Sun H."/>
            <person name="Tritt A."/>
            <person name="Yoshinaga Y."/>
            <person name="Zwiers L.-H."/>
            <person name="Turgeon B."/>
            <person name="Goodwin S."/>
            <person name="Spatafora J."/>
            <person name="Crous P."/>
            <person name="Grigoriev I."/>
        </authorList>
    </citation>
    <scope>NUCLEOTIDE SEQUENCE</scope>
    <source>
        <strain evidence="3">Tuck. ex Michener</strain>
    </source>
</reference>
<accession>A0A6A6H762</accession>
<keyword evidence="2" id="KW-0812">Transmembrane</keyword>
<keyword evidence="2" id="KW-1133">Transmembrane helix</keyword>
<gene>
    <name evidence="3" type="ORF">EV356DRAFT_533782</name>
</gene>
<sequence length="119" mass="13600">MVHKILFWTGFGLGVRFWQLGLEMRPLFTRDTMWAYPIYAGVGGAFGYWLQGVEERQFRILTDRRDSLLEKRRRRAEREREGGAVEGSEGSLGTDRQLLEESVLASSTAVVPQGQPRNP</sequence>
<keyword evidence="4" id="KW-1185">Reference proteome</keyword>